<dbReference type="InterPro" id="IPR013766">
    <property type="entry name" value="Thioredoxin_domain"/>
</dbReference>
<dbReference type="Pfam" id="PF00085">
    <property type="entry name" value="Thioredoxin"/>
    <property type="match status" value="1"/>
</dbReference>
<accession>A0A1T2X483</accession>
<evidence type="ECO:0000259" key="1">
    <source>
        <dbReference type="Pfam" id="PF00085"/>
    </source>
</evidence>
<dbReference type="STRING" id="1324314.BVG16_23160"/>
<organism evidence="2 3">
    <name type="scientific">Paenibacillus selenitireducens</name>
    <dbReference type="NCBI Taxonomy" id="1324314"/>
    <lineage>
        <taxon>Bacteria</taxon>
        <taxon>Bacillati</taxon>
        <taxon>Bacillota</taxon>
        <taxon>Bacilli</taxon>
        <taxon>Bacillales</taxon>
        <taxon>Paenibacillaceae</taxon>
        <taxon>Paenibacillus</taxon>
    </lineage>
</organism>
<comment type="caution">
    <text evidence="2">The sequence shown here is derived from an EMBL/GenBank/DDBJ whole genome shotgun (WGS) entry which is preliminary data.</text>
</comment>
<sequence>MREVSEQEVLSLIEQIELGKPFGVLMYTPLCGTCKAAMRMLHVVEAMLPEAELLQLNMNFSPRMVARYQVRSIPGLLLFYGNRRVEPLQVYEMRSVEHLFNIIKDVIR</sequence>
<dbReference type="InterPro" id="IPR036249">
    <property type="entry name" value="Thioredoxin-like_sf"/>
</dbReference>
<keyword evidence="3" id="KW-1185">Reference proteome</keyword>
<evidence type="ECO:0000313" key="3">
    <source>
        <dbReference type="Proteomes" id="UP000190188"/>
    </source>
</evidence>
<proteinExistence type="predicted"/>
<dbReference type="Gene3D" id="3.40.30.10">
    <property type="entry name" value="Glutaredoxin"/>
    <property type="match status" value="1"/>
</dbReference>
<evidence type="ECO:0000313" key="2">
    <source>
        <dbReference type="EMBL" id="OPA74660.1"/>
    </source>
</evidence>
<protein>
    <recommendedName>
        <fullName evidence="1">Thioredoxin domain-containing protein</fullName>
    </recommendedName>
</protein>
<name>A0A1T2X483_9BACL</name>
<dbReference type="AlphaFoldDB" id="A0A1T2X483"/>
<dbReference type="CDD" id="cd02947">
    <property type="entry name" value="TRX_family"/>
    <property type="match status" value="1"/>
</dbReference>
<feature type="domain" description="Thioredoxin" evidence="1">
    <location>
        <begin position="21"/>
        <end position="104"/>
    </location>
</feature>
<dbReference type="EMBL" id="MSZX01000010">
    <property type="protein sequence ID" value="OPA74660.1"/>
    <property type="molecule type" value="Genomic_DNA"/>
</dbReference>
<dbReference type="OrthoDB" id="5784238at2"/>
<dbReference type="SUPFAM" id="SSF52833">
    <property type="entry name" value="Thioredoxin-like"/>
    <property type="match status" value="1"/>
</dbReference>
<gene>
    <name evidence="2" type="ORF">BVG16_23160</name>
</gene>
<reference evidence="2 3" key="1">
    <citation type="submission" date="2017-01" db="EMBL/GenBank/DDBJ databases">
        <title>Genome analysis of Paenibacillus selenitrireducens ES3-24.</title>
        <authorList>
            <person name="Xu D."/>
            <person name="Yao R."/>
            <person name="Zheng S."/>
        </authorList>
    </citation>
    <scope>NUCLEOTIDE SEQUENCE [LARGE SCALE GENOMIC DNA]</scope>
    <source>
        <strain evidence="2 3">ES3-24</strain>
    </source>
</reference>
<dbReference type="RefSeq" id="WP_158081765.1">
    <property type="nucleotide sequence ID" value="NZ_MSZX01000010.1"/>
</dbReference>
<dbReference type="Proteomes" id="UP000190188">
    <property type="component" value="Unassembled WGS sequence"/>
</dbReference>